<dbReference type="GeneTree" id="ENSGT01020000230401"/>
<dbReference type="InterPro" id="IPR001404">
    <property type="entry name" value="Hsp90_fam"/>
</dbReference>
<dbReference type="SUPFAM" id="SSF54211">
    <property type="entry name" value="Ribosomal protein S5 domain 2-like"/>
    <property type="match status" value="1"/>
</dbReference>
<keyword evidence="6 9" id="KW-0067">ATP-binding</keyword>
<feature type="binding site" evidence="9">
    <location>
        <position position="91"/>
    </location>
    <ligand>
        <name>ATP</name>
        <dbReference type="ChEBI" id="CHEBI:30616"/>
    </ligand>
</feature>
<keyword evidence="8" id="KW-0143">Chaperone</keyword>
<evidence type="ECO:0000256" key="7">
    <source>
        <dbReference type="ARBA" id="ARBA00023016"/>
    </source>
</evidence>
<dbReference type="CDD" id="cd16927">
    <property type="entry name" value="HATPase_Hsp90-like"/>
    <property type="match status" value="1"/>
</dbReference>
<dbReference type="GO" id="GO:0051082">
    <property type="term" value="F:unfolded protein binding"/>
    <property type="evidence" value="ECO:0007669"/>
    <property type="project" value="InterPro"/>
</dbReference>
<evidence type="ECO:0000313" key="13">
    <source>
        <dbReference type="Proteomes" id="UP000694558"/>
    </source>
</evidence>
<evidence type="ECO:0000256" key="8">
    <source>
        <dbReference type="ARBA" id="ARBA00023186"/>
    </source>
</evidence>
<reference evidence="12" key="1">
    <citation type="submission" date="2023-05" db="EMBL/GenBank/DDBJ databases">
        <title>High-quality long-read genome of Scophthalmus maximus.</title>
        <authorList>
            <person name="Lien S."/>
            <person name="Martinez P."/>
        </authorList>
    </citation>
    <scope>NUCLEOTIDE SEQUENCE [LARGE SCALE GENOMIC DNA]</scope>
</reference>
<evidence type="ECO:0000256" key="9">
    <source>
        <dbReference type="PIRSR" id="PIRSR002583-1"/>
    </source>
</evidence>
<dbReference type="AlphaFoldDB" id="A0A8D3DBB9"/>
<dbReference type="GO" id="GO:0001568">
    <property type="term" value="P:blood vessel development"/>
    <property type="evidence" value="ECO:0007669"/>
    <property type="project" value="Ensembl"/>
</dbReference>
<evidence type="ECO:0000313" key="12">
    <source>
        <dbReference type="Ensembl" id="ENSSMAP00000056828.1"/>
    </source>
</evidence>
<evidence type="ECO:0000256" key="4">
    <source>
        <dbReference type="ARBA" id="ARBA00022541"/>
    </source>
</evidence>
<feature type="binding site" evidence="9">
    <location>
        <position position="96"/>
    </location>
    <ligand>
        <name>ATP</name>
        <dbReference type="ChEBI" id="CHEBI:30616"/>
    </ligand>
</feature>
<dbReference type="PIRSF" id="PIRSF002583">
    <property type="entry name" value="Hsp90"/>
    <property type="match status" value="1"/>
</dbReference>
<reference evidence="12" key="2">
    <citation type="submission" date="2025-08" db="UniProtKB">
        <authorList>
            <consortium name="Ensembl"/>
        </authorList>
    </citation>
    <scope>IDENTIFICATION</scope>
</reference>
<evidence type="ECO:0000256" key="5">
    <source>
        <dbReference type="ARBA" id="ARBA00022741"/>
    </source>
</evidence>
<keyword evidence="5 9" id="KW-0547">Nucleotide-binding</keyword>
<dbReference type="PANTHER" id="PTHR11528">
    <property type="entry name" value="HEAT SHOCK PROTEIN 90 FAMILY MEMBER"/>
    <property type="match status" value="1"/>
</dbReference>
<sequence>KFDEVLIAQVFQEEAETFAFQAEIAQLMSLIINTFYSNKEIFLRELISNASDALDKIRYESLTEPTKLDSGKDLKIEIIPNKEERTLTLIDTGIGMTKADLINNLGTIAKSGTKAFMEALQAGADISMIGQFGVGFYSAYLVAERVTVITKHNDDEQYAWESSAGGSFTVKVDSEPMGRGTRIILHLKEDQLEYIEEKRVKEIVKKHSQFIGYPITLFVEKERDKEISDDEAEEEEKEEKAEKEEKEEGEDKPKIEDVGSDDEEDSKDKDKKKKKKIKEKYIDQEELNKTKPIWTRNPDDITNEEYGEFYKSLTNDWEDHLAVKHFSVEGQLEFRALLFIPRRAPFDLFENKKKKNNIKLYVRRVFIMDNCEELIPEYLNFVRGVVDSEDLPLNISREMLQQSKILKVIRKNIVKKCLELFGELAEDKENYKKFYEGFSKNIKLGIHEDSQNRKKLSELLRYQSSQSGDETTSLTEYLSRMKENQKSIYYITGESKDQVANSAFVERVRKRGFEVLYMTEPIDEYCVQQLKEFDGKSLVSVTKEGLELPEDEEEKKKMEEDKAKFESLCKLMKEILDKKVEKVTVSNRLVSSPCCIVTSTYGWTANMERIMKAQALRDNSTMGYMMAKKHLEINPDHPIVETLRQKADADKNDKAVKDLVILLFETALLSSGFSLDDPQTHSNRIYRMIKLGLGIDDDDVPVEETTSAAVPDEIPPLEGEGEDDASRMEEVD</sequence>
<dbReference type="Pfam" id="PF13589">
    <property type="entry name" value="HATPase_c_3"/>
    <property type="match status" value="1"/>
</dbReference>
<protein>
    <submittedName>
        <fullName evidence="12">Heat shock protein 90, alpha (cytosolic), class B member 1</fullName>
    </submittedName>
</protein>
<dbReference type="PROSITE" id="PS00298">
    <property type="entry name" value="HSP90"/>
    <property type="match status" value="1"/>
</dbReference>
<dbReference type="GO" id="GO:0016887">
    <property type="term" value="F:ATP hydrolysis activity"/>
    <property type="evidence" value="ECO:0007669"/>
    <property type="project" value="InterPro"/>
</dbReference>
<feature type="compositionally biased region" description="Acidic residues" evidence="10">
    <location>
        <begin position="227"/>
        <end position="237"/>
    </location>
</feature>
<feature type="binding site" evidence="9">
    <location>
        <position position="49"/>
    </location>
    <ligand>
        <name>ATP</name>
        <dbReference type="ChEBI" id="CHEBI:30616"/>
    </ligand>
</feature>
<dbReference type="SUPFAM" id="SSF110942">
    <property type="entry name" value="HSP90 C-terminal domain"/>
    <property type="match status" value="1"/>
</dbReference>
<dbReference type="GO" id="GO:0005737">
    <property type="term" value="C:cytoplasm"/>
    <property type="evidence" value="ECO:0007669"/>
    <property type="project" value="UniProtKB-SubCell"/>
</dbReference>
<feature type="binding site" evidence="9">
    <location>
        <begin position="131"/>
        <end position="136"/>
    </location>
    <ligand>
        <name>ATP</name>
        <dbReference type="ChEBI" id="CHEBI:30616"/>
    </ligand>
</feature>
<dbReference type="InterPro" id="IPR019805">
    <property type="entry name" value="Heat_shock_protein_90_CS"/>
</dbReference>
<dbReference type="FunFam" id="1.20.120.790:FF:000001">
    <property type="entry name" value="Heat shock protein 90 alpha"/>
    <property type="match status" value="1"/>
</dbReference>
<feature type="binding site" evidence="9">
    <location>
        <position position="45"/>
    </location>
    <ligand>
        <name>ATP</name>
        <dbReference type="ChEBI" id="CHEBI:30616"/>
    </ligand>
</feature>
<dbReference type="Gene3D" id="3.40.50.11260">
    <property type="match status" value="1"/>
</dbReference>
<evidence type="ECO:0000256" key="10">
    <source>
        <dbReference type="SAM" id="MobiDB-lite"/>
    </source>
</evidence>
<evidence type="ECO:0000256" key="1">
    <source>
        <dbReference type="ARBA" id="ARBA00004496"/>
    </source>
</evidence>
<feature type="binding site" evidence="9">
    <location>
        <position position="104"/>
    </location>
    <ligand>
        <name>ATP</name>
        <dbReference type="ChEBI" id="CHEBI:30616"/>
    </ligand>
</feature>
<feature type="binding site" evidence="9">
    <location>
        <position position="181"/>
    </location>
    <ligand>
        <name>ATP</name>
        <dbReference type="ChEBI" id="CHEBI:30616"/>
    </ligand>
</feature>
<dbReference type="Gene3D" id="1.20.120.790">
    <property type="entry name" value="Heat shock protein 90, C-terminal domain"/>
    <property type="match status" value="1"/>
</dbReference>
<feature type="compositionally biased region" description="Basic and acidic residues" evidence="10">
    <location>
        <begin position="238"/>
        <end position="257"/>
    </location>
</feature>
<dbReference type="Ensembl" id="ENSSMAT00000053784.1">
    <property type="protein sequence ID" value="ENSSMAP00000056828.1"/>
    <property type="gene ID" value="ENSSMAG00000002596.2"/>
</dbReference>
<keyword evidence="7" id="KW-0346">Stress response</keyword>
<feature type="region of interest" description="Disordered" evidence="10">
    <location>
        <begin position="699"/>
        <end position="732"/>
    </location>
</feature>
<feature type="region of interest" description="Disordered" evidence="10">
    <location>
        <begin position="224"/>
        <end position="275"/>
    </location>
</feature>
<feature type="binding site" evidence="9">
    <location>
        <position position="397"/>
    </location>
    <ligand>
        <name>ATP</name>
        <dbReference type="ChEBI" id="CHEBI:30616"/>
    </ligand>
</feature>
<dbReference type="SMART" id="SM00387">
    <property type="entry name" value="HATPase_c"/>
    <property type="match status" value="1"/>
</dbReference>
<keyword evidence="4" id="KW-0517">Myogenesis</keyword>
<dbReference type="FunFam" id="3.30.230.80:FF:000001">
    <property type="entry name" value="Heat shock protein 90 alpha"/>
    <property type="match status" value="1"/>
</dbReference>
<dbReference type="NCBIfam" id="NF003555">
    <property type="entry name" value="PRK05218.1"/>
    <property type="match status" value="1"/>
</dbReference>
<feature type="binding site" evidence="9">
    <location>
        <begin position="111"/>
        <end position="112"/>
    </location>
    <ligand>
        <name>ATP</name>
        <dbReference type="ChEBI" id="CHEBI:30616"/>
    </ligand>
</feature>
<dbReference type="InterPro" id="IPR037196">
    <property type="entry name" value="HSP90_C"/>
</dbReference>
<dbReference type="InterPro" id="IPR020568">
    <property type="entry name" value="Ribosomal_Su5_D2-typ_SF"/>
</dbReference>
<proteinExistence type="inferred from homology"/>
<evidence type="ECO:0000256" key="2">
    <source>
        <dbReference type="ARBA" id="ARBA00008239"/>
    </source>
</evidence>
<evidence type="ECO:0000259" key="11">
    <source>
        <dbReference type="SMART" id="SM00387"/>
    </source>
</evidence>
<feature type="domain" description="Histidine kinase/HSP90-like ATPase" evidence="11">
    <location>
        <begin position="38"/>
        <end position="191"/>
    </location>
</feature>
<gene>
    <name evidence="12" type="primary">hsp90ab1</name>
</gene>
<evidence type="ECO:0000256" key="3">
    <source>
        <dbReference type="ARBA" id="ARBA00022490"/>
    </source>
</evidence>
<dbReference type="Pfam" id="PF00183">
    <property type="entry name" value="HSP90"/>
    <property type="match status" value="1"/>
</dbReference>
<dbReference type="SUPFAM" id="SSF55874">
    <property type="entry name" value="ATPase domain of HSP90 chaperone/DNA topoisomerase II/histidine kinase"/>
    <property type="match status" value="1"/>
</dbReference>
<dbReference type="GO" id="GO:0005524">
    <property type="term" value="F:ATP binding"/>
    <property type="evidence" value="ECO:0007669"/>
    <property type="project" value="UniProtKB-KW"/>
</dbReference>
<dbReference type="HAMAP" id="MF_00505">
    <property type="entry name" value="HSP90"/>
    <property type="match status" value="1"/>
</dbReference>
<comment type="subcellular location">
    <subcellularLocation>
        <location evidence="1">Cytoplasm</location>
    </subcellularLocation>
</comment>
<dbReference type="Gene3D" id="3.30.565.10">
    <property type="entry name" value="Histidine kinase-like ATPase, C-terminal domain"/>
    <property type="match status" value="1"/>
</dbReference>
<keyword evidence="3" id="KW-0963">Cytoplasm</keyword>
<dbReference type="InterPro" id="IPR036890">
    <property type="entry name" value="HATPase_C_sf"/>
</dbReference>
<dbReference type="InterPro" id="IPR020575">
    <property type="entry name" value="Hsp90_N"/>
</dbReference>
<dbReference type="FunFam" id="3.40.50.11260:FF:000001">
    <property type="entry name" value="Heat shock protein 90 alpha"/>
    <property type="match status" value="1"/>
</dbReference>
<comment type="similarity">
    <text evidence="2">Belongs to the heat shock protein 90 family.</text>
</comment>
<dbReference type="Proteomes" id="UP000694558">
    <property type="component" value="Chromosome 20"/>
</dbReference>
<evidence type="ECO:0000256" key="6">
    <source>
        <dbReference type="ARBA" id="ARBA00022840"/>
    </source>
</evidence>
<dbReference type="PRINTS" id="PR00775">
    <property type="entry name" value="HEATSHOCK90"/>
</dbReference>
<dbReference type="InterPro" id="IPR003594">
    <property type="entry name" value="HATPase_dom"/>
</dbReference>
<name>A0A8D3DBB9_SCOMX</name>
<dbReference type="FunFam" id="3.30.565.10:FF:000204">
    <property type="entry name" value="Heat shock protein HSP 90-beta"/>
    <property type="match status" value="1"/>
</dbReference>
<dbReference type="Gene3D" id="3.30.230.80">
    <property type="match status" value="1"/>
</dbReference>
<accession>A0A8D3DBB9</accession>
<dbReference type="GO" id="GO:0007517">
    <property type="term" value="P:muscle organ development"/>
    <property type="evidence" value="ECO:0007669"/>
    <property type="project" value="UniProtKB-KW"/>
</dbReference>
<organism evidence="12 13">
    <name type="scientific">Scophthalmus maximus</name>
    <name type="common">Turbot</name>
    <name type="synonym">Psetta maxima</name>
    <dbReference type="NCBI Taxonomy" id="52904"/>
    <lineage>
        <taxon>Eukaryota</taxon>
        <taxon>Metazoa</taxon>
        <taxon>Chordata</taxon>
        <taxon>Craniata</taxon>
        <taxon>Vertebrata</taxon>
        <taxon>Euteleostomi</taxon>
        <taxon>Actinopterygii</taxon>
        <taxon>Neopterygii</taxon>
        <taxon>Teleostei</taxon>
        <taxon>Neoteleostei</taxon>
        <taxon>Acanthomorphata</taxon>
        <taxon>Carangaria</taxon>
        <taxon>Pleuronectiformes</taxon>
        <taxon>Pleuronectoidei</taxon>
        <taxon>Scophthalmidae</taxon>
        <taxon>Scophthalmus</taxon>
    </lineage>
</organism>
<dbReference type="GO" id="GO:0140662">
    <property type="term" value="F:ATP-dependent protein folding chaperone"/>
    <property type="evidence" value="ECO:0007669"/>
    <property type="project" value="InterPro"/>
</dbReference>
<feature type="binding site" evidence="9">
    <location>
        <position position="110"/>
    </location>
    <ligand>
        <name>ATP</name>
        <dbReference type="ChEBI" id="CHEBI:30616"/>
    </ligand>
</feature>
<dbReference type="GO" id="GO:0050900">
    <property type="term" value="P:leukocyte migration"/>
    <property type="evidence" value="ECO:0007669"/>
    <property type="project" value="Ensembl"/>
</dbReference>